<evidence type="ECO:0000256" key="2">
    <source>
        <dbReference type="SAM" id="SignalP"/>
    </source>
</evidence>
<dbReference type="RefSeq" id="WP_094253982.1">
    <property type="nucleotide sequence ID" value="NZ_JBHLXL010000004.1"/>
</dbReference>
<organism evidence="4 5">
    <name type="scientific">Fictibacillus aquaticus</name>
    <dbReference type="NCBI Taxonomy" id="2021314"/>
    <lineage>
        <taxon>Bacteria</taxon>
        <taxon>Bacillati</taxon>
        <taxon>Bacillota</taxon>
        <taxon>Bacilli</taxon>
        <taxon>Bacillales</taxon>
        <taxon>Fictibacillaceae</taxon>
        <taxon>Fictibacillus</taxon>
    </lineage>
</organism>
<evidence type="ECO:0000313" key="5">
    <source>
        <dbReference type="Proteomes" id="UP000215059"/>
    </source>
</evidence>
<protein>
    <recommendedName>
        <fullName evidence="3">DUF1541 domain-containing protein</fullName>
    </recommendedName>
</protein>
<feature type="domain" description="DUF1541" evidence="3">
    <location>
        <begin position="135"/>
        <end position="186"/>
    </location>
</feature>
<dbReference type="Proteomes" id="UP000215059">
    <property type="component" value="Unassembled WGS sequence"/>
</dbReference>
<gene>
    <name evidence="4" type="ORF">CGZ90_18360</name>
</gene>
<feature type="compositionally biased region" description="Basic and acidic residues" evidence="1">
    <location>
        <begin position="25"/>
        <end position="49"/>
    </location>
</feature>
<accession>A0A235F5E1</accession>
<dbReference type="Pfam" id="PF07563">
    <property type="entry name" value="DUF1541"/>
    <property type="match status" value="2"/>
</dbReference>
<evidence type="ECO:0000259" key="3">
    <source>
        <dbReference type="Pfam" id="PF07563"/>
    </source>
</evidence>
<dbReference type="Gene3D" id="2.30.30.1210">
    <property type="entry name" value="Domain of unknown function DUF1541"/>
    <property type="match status" value="1"/>
</dbReference>
<evidence type="ECO:0000256" key="1">
    <source>
        <dbReference type="SAM" id="MobiDB-lite"/>
    </source>
</evidence>
<comment type="caution">
    <text evidence="4">The sequence shown here is derived from an EMBL/GenBank/DDBJ whole genome shotgun (WGS) entry which is preliminary data.</text>
</comment>
<feature type="region of interest" description="Disordered" evidence="1">
    <location>
        <begin position="25"/>
        <end position="57"/>
    </location>
</feature>
<feature type="signal peptide" evidence="2">
    <location>
        <begin position="1"/>
        <end position="19"/>
    </location>
</feature>
<keyword evidence="5" id="KW-1185">Reference proteome</keyword>
<proteinExistence type="predicted"/>
<evidence type="ECO:0000313" key="4">
    <source>
        <dbReference type="EMBL" id="OYD56313.1"/>
    </source>
</evidence>
<reference evidence="4 5" key="1">
    <citation type="submission" date="2017-07" db="EMBL/GenBank/DDBJ databases">
        <title>Fictibacillus sp. nov. GDSW-R2A3 Genome sequencing and assembly.</title>
        <authorList>
            <person name="Mayilraj S."/>
        </authorList>
    </citation>
    <scope>NUCLEOTIDE SEQUENCE [LARGE SCALE GENOMIC DNA]</scope>
    <source>
        <strain evidence="4 5">GDSW-R2A3</strain>
    </source>
</reference>
<dbReference type="AlphaFoldDB" id="A0A235F5E1"/>
<dbReference type="OrthoDB" id="1701949at2"/>
<sequence length="192" mass="20596">MNKKAFGSVFLALSLLLAACGNNEKGMDEKKKKHEDAEQDHGSMDHGEMNHSGSGDVPKGLEKAKNPEFKVGSTAVINADHMAGMDGAKATISGAFDTTVYTVTYTPTTGGEKVTDHKWVIHEELKDAGDQPLKPGSEVTLDADHMKGMKGAKAVIDSAEQTTVYMVDYTPTTGGKKVKNHKWVTESELSAE</sequence>
<dbReference type="InterPro" id="IPR011438">
    <property type="entry name" value="DUF1541"/>
</dbReference>
<keyword evidence="2" id="KW-0732">Signal</keyword>
<feature type="domain" description="DUF1541" evidence="3">
    <location>
        <begin position="71"/>
        <end position="122"/>
    </location>
</feature>
<feature type="chain" id="PRO_5038859058" description="DUF1541 domain-containing protein" evidence="2">
    <location>
        <begin position="20"/>
        <end position="192"/>
    </location>
</feature>
<dbReference type="EMBL" id="NOII01000021">
    <property type="protein sequence ID" value="OYD56313.1"/>
    <property type="molecule type" value="Genomic_DNA"/>
</dbReference>
<dbReference type="PROSITE" id="PS51257">
    <property type="entry name" value="PROKAR_LIPOPROTEIN"/>
    <property type="match status" value="1"/>
</dbReference>
<name>A0A235F5E1_9BACL</name>